<reference evidence="1" key="2">
    <citation type="submission" date="2020-05" db="UniProtKB">
        <authorList>
            <consortium name="EnsemblMetazoa"/>
        </authorList>
    </citation>
    <scope>IDENTIFICATION</scope>
    <source>
        <strain evidence="1">IAEA</strain>
    </source>
</reference>
<evidence type="ECO:0000313" key="1">
    <source>
        <dbReference type="EnsemblMetazoa" id="GPPI021835-PA"/>
    </source>
</evidence>
<dbReference type="AlphaFoldDB" id="A0A1B0B827"/>
<dbReference type="Proteomes" id="UP000092460">
    <property type="component" value="Unassembled WGS sequence"/>
</dbReference>
<organism evidence="1 2">
    <name type="scientific">Glossina palpalis gambiensis</name>
    <dbReference type="NCBI Taxonomy" id="67801"/>
    <lineage>
        <taxon>Eukaryota</taxon>
        <taxon>Metazoa</taxon>
        <taxon>Ecdysozoa</taxon>
        <taxon>Arthropoda</taxon>
        <taxon>Hexapoda</taxon>
        <taxon>Insecta</taxon>
        <taxon>Pterygota</taxon>
        <taxon>Neoptera</taxon>
        <taxon>Endopterygota</taxon>
        <taxon>Diptera</taxon>
        <taxon>Brachycera</taxon>
        <taxon>Muscomorpha</taxon>
        <taxon>Hippoboscoidea</taxon>
        <taxon>Glossinidae</taxon>
        <taxon>Glossina</taxon>
    </lineage>
</organism>
<name>A0A1B0B827_9MUSC</name>
<dbReference type="EnsemblMetazoa" id="GPPI021835-RA">
    <property type="protein sequence ID" value="GPPI021835-PA"/>
    <property type="gene ID" value="GPPI021835"/>
</dbReference>
<reference evidence="2" key="1">
    <citation type="submission" date="2015-01" db="EMBL/GenBank/DDBJ databases">
        <authorList>
            <person name="Aksoy S."/>
            <person name="Warren W."/>
            <person name="Wilson R.K."/>
        </authorList>
    </citation>
    <scope>NUCLEOTIDE SEQUENCE [LARGE SCALE GENOMIC DNA]</scope>
    <source>
        <strain evidence="2">IAEA</strain>
    </source>
</reference>
<evidence type="ECO:0000313" key="2">
    <source>
        <dbReference type="Proteomes" id="UP000092460"/>
    </source>
</evidence>
<sequence length="86" mass="9858">MKAAQTISPNMNLCISLHVFLGQVIGYLISVETRLLFQFKCIEHFLTNTRRNSECILVPMKRVWQTRIADAKFPQGTANSVNVKIY</sequence>
<accession>A0A1B0B827</accession>
<dbReference type="VEuPathDB" id="VectorBase:GPPI021835"/>
<dbReference type="EMBL" id="JXJN01009815">
    <property type="status" value="NOT_ANNOTATED_CDS"/>
    <property type="molecule type" value="Genomic_DNA"/>
</dbReference>
<keyword evidence="2" id="KW-1185">Reference proteome</keyword>
<protein>
    <submittedName>
        <fullName evidence="1">Uncharacterized protein</fullName>
    </submittedName>
</protein>
<proteinExistence type="predicted"/>